<protein>
    <submittedName>
        <fullName evidence="1">Uncharacterized protein</fullName>
    </submittedName>
</protein>
<gene>
    <name evidence="1" type="ordered locus">H16_A1349</name>
    <name evidence="2" type="ORF">E6A55_06810</name>
</gene>
<evidence type="ECO:0000313" key="4">
    <source>
        <dbReference type="Proteomes" id="UP000296079"/>
    </source>
</evidence>
<accession>Q0KBY4</accession>
<name>Q0KBY4_CUPNH</name>
<reference evidence="2 4" key="2">
    <citation type="submission" date="2019-04" db="EMBL/GenBank/DDBJ databases">
        <title>Long-read de novo sequencing of Cupriavidus necator H16.</title>
        <authorList>
            <person name="Little G.T."/>
            <person name="Ehsaan M."/>
            <person name="Arenas-Lopez C."/>
            <person name="Jawed K."/>
            <person name="Winzer K."/>
            <person name="Kovacs K."/>
            <person name="Malys N."/>
            <person name="Minton N.P."/>
        </authorList>
    </citation>
    <scope>NUCLEOTIDE SEQUENCE [LARGE SCALE GENOMIC DNA]</scope>
    <source>
        <strain evidence="2 4">H16</strain>
    </source>
</reference>
<dbReference type="EMBL" id="AM260479">
    <property type="protein sequence ID" value="CAJ92487.1"/>
    <property type="molecule type" value="Genomic_DNA"/>
</dbReference>
<dbReference type="InterPro" id="IPR025528">
    <property type="entry name" value="BrnA_antitoxin"/>
</dbReference>
<evidence type="ECO:0000313" key="3">
    <source>
        <dbReference type="Proteomes" id="UP000008210"/>
    </source>
</evidence>
<dbReference type="eggNOG" id="COG3514">
    <property type="taxonomic scope" value="Bacteria"/>
</dbReference>
<dbReference type="Pfam" id="PF14384">
    <property type="entry name" value="BrnA_antitoxin"/>
    <property type="match status" value="1"/>
</dbReference>
<dbReference type="Proteomes" id="UP000296079">
    <property type="component" value="Chromosome 1"/>
</dbReference>
<evidence type="ECO:0000313" key="1">
    <source>
        <dbReference type="EMBL" id="CAJ92487.1"/>
    </source>
</evidence>
<dbReference type="Proteomes" id="UP000008210">
    <property type="component" value="Chromosome 1"/>
</dbReference>
<dbReference type="HOGENOM" id="CLU_1465903_0_0_4"/>
<keyword evidence="3" id="KW-1185">Reference proteome</keyword>
<evidence type="ECO:0000313" key="2">
    <source>
        <dbReference type="EMBL" id="QCC00375.1"/>
    </source>
</evidence>
<reference evidence="1 3" key="1">
    <citation type="journal article" date="2006" name="Nat. Biotechnol.">
        <title>Genome sequence of the bioplastic-producing 'Knallgas' bacterium Ralstonia eutropha H16.</title>
        <authorList>
            <person name="Pohlmann A."/>
            <person name="Fricke W.F."/>
            <person name="Reinecke F."/>
            <person name="Kusian B."/>
            <person name="Liesegang H."/>
            <person name="Cramm R."/>
            <person name="Eitinger T."/>
            <person name="Ewering C."/>
            <person name="Potter M."/>
            <person name="Schwartz E."/>
            <person name="Strittmatter A."/>
            <person name="Voss I."/>
            <person name="Gottschalk G."/>
            <person name="Steinbuechel A."/>
            <person name="Friedrich B."/>
            <person name="Bowien B."/>
        </authorList>
    </citation>
    <scope>NUCLEOTIDE SEQUENCE [LARGE SCALE GENOMIC DNA]</scope>
    <source>
        <strain evidence="3">ATCC 17699 / DSM 428 / KCTC 22496 / NCIMB 10442 / H16 / Stanier 337</strain>
        <strain evidence="1">H16</strain>
    </source>
</reference>
<organism evidence="1 3">
    <name type="scientific">Cupriavidus necator (strain ATCC 17699 / DSM 428 / KCTC 22496 / NCIMB 10442 / H16 / Stanier 337)</name>
    <name type="common">Ralstonia eutropha</name>
    <dbReference type="NCBI Taxonomy" id="381666"/>
    <lineage>
        <taxon>Bacteria</taxon>
        <taxon>Pseudomonadati</taxon>
        <taxon>Pseudomonadota</taxon>
        <taxon>Betaproteobacteria</taxon>
        <taxon>Burkholderiales</taxon>
        <taxon>Burkholderiaceae</taxon>
        <taxon>Cupriavidus</taxon>
    </lineage>
</organism>
<sequence length="184" mass="20421">MSTKPKIVVPTDEEDAAINRGIAADPDTYEVSAKEMQAMKPLGKRGRGRPRLASTKELVSIRYDADILDAFRASGEGWQTLMNATLNVALQQAMDITYVGGPLHGTTVRDNPNTLSSVLTYRPVTAFANDPARQATYRRVTLERTIGNNVERREFFVSDSLTDSEADSLVQREDLWPMSEPHHA</sequence>
<dbReference type="STRING" id="381666.H16_A1349"/>
<dbReference type="OrthoDB" id="9796641at2"/>
<dbReference type="AlphaFoldDB" id="Q0KBY4"/>
<proteinExistence type="predicted"/>
<dbReference type="KEGG" id="reh:H16_A1349"/>
<dbReference type="EMBL" id="CP039287">
    <property type="protein sequence ID" value="QCC00375.1"/>
    <property type="molecule type" value="Genomic_DNA"/>
</dbReference>